<dbReference type="EMBL" id="GBXM01085622">
    <property type="protein sequence ID" value="JAH22955.1"/>
    <property type="molecule type" value="Transcribed_RNA"/>
</dbReference>
<organism evidence="1">
    <name type="scientific">Anguilla anguilla</name>
    <name type="common">European freshwater eel</name>
    <name type="synonym">Muraena anguilla</name>
    <dbReference type="NCBI Taxonomy" id="7936"/>
    <lineage>
        <taxon>Eukaryota</taxon>
        <taxon>Metazoa</taxon>
        <taxon>Chordata</taxon>
        <taxon>Craniata</taxon>
        <taxon>Vertebrata</taxon>
        <taxon>Euteleostomi</taxon>
        <taxon>Actinopterygii</taxon>
        <taxon>Neopterygii</taxon>
        <taxon>Teleostei</taxon>
        <taxon>Anguilliformes</taxon>
        <taxon>Anguillidae</taxon>
        <taxon>Anguilla</taxon>
    </lineage>
</organism>
<protein>
    <submittedName>
        <fullName evidence="1">Uncharacterized protein</fullName>
    </submittedName>
</protein>
<proteinExistence type="predicted"/>
<name>A0A0E9R3A7_ANGAN</name>
<accession>A0A0E9R3A7</accession>
<dbReference type="AlphaFoldDB" id="A0A0E9R3A7"/>
<evidence type="ECO:0000313" key="1">
    <source>
        <dbReference type="EMBL" id="JAH22955.1"/>
    </source>
</evidence>
<sequence>MCFLFGEIFLLFLCSCSWNLFYSH</sequence>
<reference evidence="1" key="2">
    <citation type="journal article" date="2015" name="Fish Shellfish Immunol.">
        <title>Early steps in the European eel (Anguilla anguilla)-Vibrio vulnificus interaction in the gills: Role of the RtxA13 toxin.</title>
        <authorList>
            <person name="Callol A."/>
            <person name="Pajuelo D."/>
            <person name="Ebbesson L."/>
            <person name="Teles M."/>
            <person name="MacKenzie S."/>
            <person name="Amaro C."/>
        </authorList>
    </citation>
    <scope>NUCLEOTIDE SEQUENCE</scope>
</reference>
<reference evidence="1" key="1">
    <citation type="submission" date="2014-11" db="EMBL/GenBank/DDBJ databases">
        <authorList>
            <person name="Amaro Gonzalez C."/>
        </authorList>
    </citation>
    <scope>NUCLEOTIDE SEQUENCE</scope>
</reference>